<evidence type="ECO:0000256" key="4">
    <source>
        <dbReference type="ARBA" id="ARBA00022737"/>
    </source>
</evidence>
<feature type="disulfide bond" evidence="10">
    <location>
        <begin position="298"/>
        <end position="313"/>
    </location>
</feature>
<dbReference type="EMBL" id="JAODUO010000006">
    <property type="protein sequence ID" value="KAK2193774.1"/>
    <property type="molecule type" value="Genomic_DNA"/>
</dbReference>
<dbReference type="FunFam" id="4.10.400.10:FF:000034">
    <property type="entry name" value="Low-density lipoprotein receptor-related protein 2"/>
    <property type="match status" value="1"/>
</dbReference>
<dbReference type="PANTHER" id="PTHR22722">
    <property type="entry name" value="LOW-DENSITY LIPOPROTEIN RECEPTOR-RELATED PROTEIN 2-RELATED"/>
    <property type="match status" value="1"/>
</dbReference>
<dbReference type="Proteomes" id="UP001209878">
    <property type="component" value="Unassembled WGS sequence"/>
</dbReference>
<evidence type="ECO:0000256" key="8">
    <source>
        <dbReference type="ARBA" id="ARBA00023170"/>
    </source>
</evidence>
<evidence type="ECO:0000259" key="12">
    <source>
        <dbReference type="PROSITE" id="PS51162"/>
    </source>
</evidence>
<gene>
    <name evidence="13" type="ORF">NP493_5g02062</name>
</gene>
<dbReference type="GO" id="GO:0005886">
    <property type="term" value="C:plasma membrane"/>
    <property type="evidence" value="ECO:0007669"/>
    <property type="project" value="TreeGrafter"/>
</dbReference>
<dbReference type="PROSITE" id="PS00484">
    <property type="entry name" value="THYROGLOBULIN_1_1"/>
    <property type="match status" value="1"/>
</dbReference>
<proteinExistence type="predicted"/>
<evidence type="ECO:0000256" key="1">
    <source>
        <dbReference type="ARBA" id="ARBA00004167"/>
    </source>
</evidence>
<keyword evidence="3" id="KW-0732">Signal</keyword>
<feature type="disulfide bond" evidence="10">
    <location>
        <begin position="316"/>
        <end position="328"/>
    </location>
</feature>
<dbReference type="InterPro" id="IPR036055">
    <property type="entry name" value="LDL_receptor-like_sf"/>
</dbReference>
<keyword evidence="14" id="KW-1185">Reference proteome</keyword>
<organism evidence="13 14">
    <name type="scientific">Ridgeia piscesae</name>
    <name type="common">Tubeworm</name>
    <dbReference type="NCBI Taxonomy" id="27915"/>
    <lineage>
        <taxon>Eukaryota</taxon>
        <taxon>Metazoa</taxon>
        <taxon>Spiralia</taxon>
        <taxon>Lophotrochozoa</taxon>
        <taxon>Annelida</taxon>
        <taxon>Polychaeta</taxon>
        <taxon>Sedentaria</taxon>
        <taxon>Canalipalpata</taxon>
        <taxon>Sabellida</taxon>
        <taxon>Siboglinidae</taxon>
        <taxon>Ridgeia</taxon>
    </lineage>
</organism>
<dbReference type="PROSITE" id="PS50068">
    <property type="entry name" value="LDLRA_2"/>
    <property type="match status" value="5"/>
</dbReference>
<evidence type="ECO:0000256" key="3">
    <source>
        <dbReference type="ARBA" id="ARBA00022729"/>
    </source>
</evidence>
<dbReference type="Gene3D" id="4.10.800.10">
    <property type="entry name" value="Thyroglobulin type-1"/>
    <property type="match status" value="1"/>
</dbReference>
<feature type="disulfide bond" evidence="10">
    <location>
        <begin position="429"/>
        <end position="441"/>
    </location>
</feature>
<feature type="disulfide bond" evidence="10">
    <location>
        <begin position="507"/>
        <end position="519"/>
    </location>
</feature>
<dbReference type="InterPro" id="IPR023415">
    <property type="entry name" value="LDLR_class-A_CS"/>
</dbReference>
<dbReference type="CDD" id="cd00112">
    <property type="entry name" value="LDLa"/>
    <property type="match status" value="5"/>
</dbReference>
<dbReference type="Pfam" id="PF00086">
    <property type="entry name" value="Thyroglobulin_1"/>
    <property type="match status" value="1"/>
</dbReference>
<comment type="subcellular location">
    <subcellularLocation>
        <location evidence="1">Membrane</location>
        <topology evidence="1">Single-pass membrane protein</topology>
    </subcellularLocation>
</comment>
<dbReference type="PROSITE" id="PS51162">
    <property type="entry name" value="THYROGLOBULIN_1_2"/>
    <property type="match status" value="1"/>
</dbReference>
<dbReference type="Pfam" id="PF00057">
    <property type="entry name" value="Ldl_recept_a"/>
    <property type="match status" value="5"/>
</dbReference>
<dbReference type="AlphaFoldDB" id="A0AAD9PFJ5"/>
<evidence type="ECO:0000256" key="5">
    <source>
        <dbReference type="ARBA" id="ARBA00022989"/>
    </source>
</evidence>
<dbReference type="FunFam" id="4.10.400.10:FF:000065">
    <property type="entry name" value="Transmembrane protease serine 7"/>
    <property type="match status" value="2"/>
</dbReference>
<evidence type="ECO:0000256" key="2">
    <source>
        <dbReference type="ARBA" id="ARBA00022692"/>
    </source>
</evidence>
<name>A0AAD9PFJ5_RIDPI</name>
<keyword evidence="5" id="KW-1133">Transmembrane helix</keyword>
<dbReference type="PROSITE" id="PS01209">
    <property type="entry name" value="LDLRA_1"/>
    <property type="match status" value="3"/>
</dbReference>
<feature type="disulfide bond" evidence="10">
    <location>
        <begin position="468"/>
        <end position="480"/>
    </location>
</feature>
<feature type="disulfide bond" evidence="10">
    <location>
        <begin position="279"/>
        <end position="291"/>
    </location>
</feature>
<feature type="disulfide bond" evidence="10">
    <location>
        <begin position="323"/>
        <end position="341"/>
    </location>
</feature>
<protein>
    <recommendedName>
        <fullName evidence="12">Thyroglobulin type-1 domain-containing protein</fullName>
    </recommendedName>
</protein>
<feature type="domain" description="Thyroglobulin type-1" evidence="12">
    <location>
        <begin position="355"/>
        <end position="419"/>
    </location>
</feature>
<dbReference type="InterPro" id="IPR036857">
    <property type="entry name" value="Thyroglobulin_1_sf"/>
</dbReference>
<dbReference type="Gene3D" id="4.10.400.10">
    <property type="entry name" value="Low-density Lipoprotein Receptor"/>
    <property type="match status" value="5"/>
</dbReference>
<dbReference type="GO" id="GO:0043235">
    <property type="term" value="C:receptor complex"/>
    <property type="evidence" value="ECO:0007669"/>
    <property type="project" value="TreeGrafter"/>
</dbReference>
<evidence type="ECO:0000313" key="14">
    <source>
        <dbReference type="Proteomes" id="UP001209878"/>
    </source>
</evidence>
<dbReference type="InterPro" id="IPR000716">
    <property type="entry name" value="Thyroglobulin_1"/>
</dbReference>
<feature type="disulfide bond" evidence="11">
    <location>
        <begin position="358"/>
        <end position="377"/>
    </location>
</feature>
<sequence length="577" mass="63475">MAMASRIQKVVEALYINIPGEQIVNVLQFRPGSMDPEVQPSLLVTFDLGSVHYYNRMVLFNMLNGAVNRARIGAYGASAHGFTFRALEGRGATCPSMIGRTPTSLPRLGTTKASLMVNNRFICDGYLKSVTYFRGSPDGTAFISVWRQVGDQSFLLRHRIQLKPDPVGIHTKELEEPLTVERGDFLGVHYSRTTPTGILVSAIPDDGVLPTEDLFQAYSVDAYDEELVVGSAMDFSRFSIALERRTFAIQGRIVYNVGDEPSPTRGTAGVVTPSSRLTCSPIEFRCVDGSCVDVRKKCDGRADCPDRSDEYNCAVCRPTEFRCDNRRCIDLRRKCDARNDCGDNSDERNCPAPPKGPCEEEASKVRPGLLGAFIPQCTVDGNYETRQCHGSSGHCWCVNEQGVELQGTRRGPTEEPVDCDATAPPTVQCGQYEFLCSSGRCIDKRRRCDSHDDCGDNSDELDCELPRCSVHEFRCGNGKCVANHKKCDGYDDCGDSSDESNCVPTGCADHEFQCDNGQCINAKRTCDRVNDCDDASDEKDCGMSTLTTSCIVVAVVTVKVIPTSQIDRLIIFCVYSC</sequence>
<keyword evidence="8" id="KW-0675">Receptor</keyword>
<feature type="disulfide bond" evidence="10">
    <location>
        <begin position="436"/>
        <end position="454"/>
    </location>
</feature>
<evidence type="ECO:0000256" key="9">
    <source>
        <dbReference type="ARBA" id="ARBA00023180"/>
    </source>
</evidence>
<feature type="disulfide bond" evidence="10">
    <location>
        <begin position="286"/>
        <end position="304"/>
    </location>
</feature>
<dbReference type="InterPro" id="IPR051221">
    <property type="entry name" value="LDLR-related"/>
</dbReference>
<feature type="disulfide bond" evidence="10">
    <location>
        <begin position="487"/>
        <end position="502"/>
    </location>
</feature>
<keyword evidence="7 10" id="KW-1015">Disulfide bond</keyword>
<dbReference type="SMART" id="SM00192">
    <property type="entry name" value="LDLa"/>
    <property type="match status" value="5"/>
</dbReference>
<evidence type="ECO:0000256" key="10">
    <source>
        <dbReference type="PROSITE-ProRule" id="PRU00124"/>
    </source>
</evidence>
<evidence type="ECO:0000313" key="13">
    <source>
        <dbReference type="EMBL" id="KAK2193774.1"/>
    </source>
</evidence>
<evidence type="ECO:0000256" key="11">
    <source>
        <dbReference type="PROSITE-ProRule" id="PRU00500"/>
    </source>
</evidence>
<keyword evidence="2" id="KW-0812">Transmembrane</keyword>
<keyword evidence="4" id="KW-0677">Repeat</keyword>
<evidence type="ECO:0000256" key="7">
    <source>
        <dbReference type="ARBA" id="ARBA00023157"/>
    </source>
</evidence>
<feature type="disulfide bond" evidence="10">
    <location>
        <begin position="526"/>
        <end position="541"/>
    </location>
</feature>
<evidence type="ECO:0000256" key="6">
    <source>
        <dbReference type="ARBA" id="ARBA00023136"/>
    </source>
</evidence>
<dbReference type="SUPFAM" id="SSF57610">
    <property type="entry name" value="Thyroglobulin type-1 domain"/>
    <property type="match status" value="1"/>
</dbReference>
<accession>A0AAD9PFJ5</accession>
<feature type="disulfide bond" evidence="10">
    <location>
        <begin position="335"/>
        <end position="350"/>
    </location>
</feature>
<feature type="disulfide bond" evidence="10">
    <location>
        <begin position="475"/>
        <end position="493"/>
    </location>
</feature>
<dbReference type="CDD" id="cd00191">
    <property type="entry name" value="TY"/>
    <property type="match status" value="1"/>
</dbReference>
<comment type="caution">
    <text evidence="11">Lacks conserved residue(s) required for the propagation of feature annotation.</text>
</comment>
<feature type="disulfide bond" evidence="10">
    <location>
        <begin position="448"/>
        <end position="463"/>
    </location>
</feature>
<dbReference type="PRINTS" id="PR00261">
    <property type="entry name" value="LDLRECEPTOR"/>
</dbReference>
<feature type="disulfide bond" evidence="10">
    <location>
        <begin position="514"/>
        <end position="532"/>
    </location>
</feature>
<reference evidence="13" key="1">
    <citation type="journal article" date="2023" name="Mol. Biol. Evol.">
        <title>Third-Generation Sequencing Reveals the Adaptive Role of the Epigenome in Three Deep-Sea Polychaetes.</title>
        <authorList>
            <person name="Perez M."/>
            <person name="Aroh O."/>
            <person name="Sun Y."/>
            <person name="Lan Y."/>
            <person name="Juniper S.K."/>
            <person name="Young C.R."/>
            <person name="Angers B."/>
            <person name="Qian P.Y."/>
        </authorList>
    </citation>
    <scope>NUCLEOTIDE SEQUENCE</scope>
    <source>
        <strain evidence="13">R07B-5</strain>
    </source>
</reference>
<keyword evidence="9" id="KW-0325">Glycoprotein</keyword>
<dbReference type="SMART" id="SM00211">
    <property type="entry name" value="TY"/>
    <property type="match status" value="1"/>
</dbReference>
<dbReference type="SUPFAM" id="SSF57424">
    <property type="entry name" value="LDL receptor-like module"/>
    <property type="match status" value="5"/>
</dbReference>
<keyword evidence="6" id="KW-0472">Membrane</keyword>
<comment type="caution">
    <text evidence="13">The sequence shown here is derived from an EMBL/GenBank/DDBJ whole genome shotgun (WGS) entry which is preliminary data.</text>
</comment>
<feature type="disulfide bond" evidence="11">
    <location>
        <begin position="388"/>
        <end position="395"/>
    </location>
</feature>
<dbReference type="InterPro" id="IPR002172">
    <property type="entry name" value="LDrepeatLR_classA_rpt"/>
</dbReference>